<sequence>MQAARLATRLQRELRMLQSDPPPGVCAWPCNDSLSHLEAQIQGPDGTVYAGGLFKLEIHVPDRHGAWKPSLNMPTILASIGILLAEPNPDDGLMGDITAEYKHNRRSFDMTAVKWTQQYALQKESVVGDVSTPVQHNDNVQHKTLIAEGRRTSTVNGTKITNTLGTGTAASTSKPFLGTRLSLERGSKDSGKQSFMNTEDVDVVAVTSKRALACIDNTVGTRHVDQSLEISTEVSKLKGSENEVKMTAKIGGTSHVALNAEGCLRTGASNLFTENTVSTGPSSMDPGNVKRSPEARNIMTLTDLPPASSKQQTRCRVGSKPSETVTSISHASLSVSTAEETNCSERRSKYFSSSSFKAVKHASGESADALSNGEKANYLHPESVKSRICVAVSDACPVRIPPTHNLGYEEVRAQDHAAATSTPVFENGQSEETDRQTSSSSTSSLPIPSKKTVPSAIPDENSDGAHAKRRKQAALFRQTQDTVIQADFNGRIDRYFTASPVVRASSASPTTSDGNAPLQRCAAYSSAYFSNFSTPRSTDADMVLITGESGPVKPGTTTVDDRSHLKKKPPRPAKAWGATEVIVLDSESDEEPPKGRSRLSLSRRRSKNK</sequence>
<evidence type="ECO:0000259" key="2">
    <source>
        <dbReference type="PROSITE" id="PS50127"/>
    </source>
</evidence>
<dbReference type="AlphaFoldDB" id="A0A176WPV5"/>
<dbReference type="Gene3D" id="3.10.110.10">
    <property type="entry name" value="Ubiquitin Conjugating Enzyme"/>
    <property type="match status" value="2"/>
</dbReference>
<evidence type="ECO:0000313" key="4">
    <source>
        <dbReference type="Proteomes" id="UP000077202"/>
    </source>
</evidence>
<name>A0A176WPV5_MARPO</name>
<dbReference type="SUPFAM" id="SSF54495">
    <property type="entry name" value="UBC-like"/>
    <property type="match status" value="1"/>
</dbReference>
<feature type="compositionally biased region" description="Polar residues" evidence="1">
    <location>
        <begin position="419"/>
        <end position="430"/>
    </location>
</feature>
<dbReference type="InterPro" id="IPR016135">
    <property type="entry name" value="UBQ-conjugating_enzyme/RWD"/>
</dbReference>
<dbReference type="PROSITE" id="PS50127">
    <property type="entry name" value="UBC_2"/>
    <property type="match status" value="1"/>
</dbReference>
<organism evidence="3 4">
    <name type="scientific">Marchantia polymorpha subsp. ruderalis</name>
    <dbReference type="NCBI Taxonomy" id="1480154"/>
    <lineage>
        <taxon>Eukaryota</taxon>
        <taxon>Viridiplantae</taxon>
        <taxon>Streptophyta</taxon>
        <taxon>Embryophyta</taxon>
        <taxon>Marchantiophyta</taxon>
        <taxon>Marchantiopsida</taxon>
        <taxon>Marchantiidae</taxon>
        <taxon>Marchantiales</taxon>
        <taxon>Marchantiaceae</taxon>
        <taxon>Marchantia</taxon>
    </lineage>
</organism>
<evidence type="ECO:0000256" key="1">
    <source>
        <dbReference type="SAM" id="MobiDB-lite"/>
    </source>
</evidence>
<dbReference type="Proteomes" id="UP000077202">
    <property type="component" value="Unassembled WGS sequence"/>
</dbReference>
<dbReference type="PANTHER" id="PTHR24067">
    <property type="entry name" value="UBIQUITIN-CONJUGATING ENZYME E2"/>
    <property type="match status" value="1"/>
</dbReference>
<feature type="region of interest" description="Disordered" evidence="1">
    <location>
        <begin position="417"/>
        <end position="473"/>
    </location>
</feature>
<comment type="caution">
    <text evidence="3">The sequence shown here is derived from an EMBL/GenBank/DDBJ whole genome shotgun (WGS) entry which is preliminary data.</text>
</comment>
<proteinExistence type="predicted"/>
<feature type="region of interest" description="Disordered" evidence="1">
    <location>
        <begin position="547"/>
        <end position="609"/>
    </location>
</feature>
<feature type="domain" description="UBC core" evidence="2">
    <location>
        <begin position="5"/>
        <end position="173"/>
    </location>
</feature>
<dbReference type="EMBL" id="LVLJ01000253">
    <property type="protein sequence ID" value="OAE35148.1"/>
    <property type="molecule type" value="Genomic_DNA"/>
</dbReference>
<accession>A0A176WPV5</accession>
<dbReference type="SMART" id="SM00212">
    <property type="entry name" value="UBCc"/>
    <property type="match status" value="1"/>
</dbReference>
<feature type="compositionally biased region" description="Basic residues" evidence="1">
    <location>
        <begin position="595"/>
        <end position="609"/>
    </location>
</feature>
<dbReference type="InterPro" id="IPR000608">
    <property type="entry name" value="UBC"/>
</dbReference>
<reference evidence="3" key="1">
    <citation type="submission" date="2016-03" db="EMBL/GenBank/DDBJ databases">
        <title>Mechanisms controlling the formation of the plant cell surface in tip-growing cells are functionally conserved among land plants.</title>
        <authorList>
            <person name="Honkanen S."/>
            <person name="Jones V.A."/>
            <person name="Morieri G."/>
            <person name="Champion C."/>
            <person name="Hetherington A.J."/>
            <person name="Kelly S."/>
            <person name="Saint-Marcoux D."/>
            <person name="Proust H."/>
            <person name="Prescott H."/>
            <person name="Dolan L."/>
        </authorList>
    </citation>
    <scope>NUCLEOTIDE SEQUENCE [LARGE SCALE GENOMIC DNA]</scope>
    <source>
        <tissue evidence="3">Whole gametophyte</tissue>
    </source>
</reference>
<gene>
    <name evidence="3" type="ORF">AXG93_4461s1270</name>
</gene>
<protein>
    <recommendedName>
        <fullName evidence="2">UBC core domain-containing protein</fullName>
    </recommendedName>
</protein>
<dbReference type="CDD" id="cd23805">
    <property type="entry name" value="UBCc_UBE2T"/>
    <property type="match status" value="1"/>
</dbReference>
<dbReference type="InterPro" id="IPR050113">
    <property type="entry name" value="Ub_conjugating_enzyme"/>
</dbReference>
<evidence type="ECO:0000313" key="3">
    <source>
        <dbReference type="EMBL" id="OAE35148.1"/>
    </source>
</evidence>
<dbReference type="Pfam" id="PF00179">
    <property type="entry name" value="UQ_con"/>
    <property type="match status" value="2"/>
</dbReference>
<keyword evidence="4" id="KW-1185">Reference proteome</keyword>